<keyword evidence="5" id="KW-0804">Transcription</keyword>
<evidence type="ECO:0000256" key="6">
    <source>
        <dbReference type="ARBA" id="ARBA00023242"/>
    </source>
</evidence>
<evidence type="ECO:0000259" key="9">
    <source>
        <dbReference type="PROSITE" id="PS51294"/>
    </source>
</evidence>
<dbReference type="PANTHER" id="PTHR47997">
    <property type="entry name" value="MYB DOMAIN PROTEIN 55"/>
    <property type="match status" value="1"/>
</dbReference>
<keyword evidence="3" id="KW-0805">Transcription regulation</keyword>
<feature type="domain" description="HTH myb-type" evidence="9">
    <location>
        <begin position="55"/>
        <end position="109"/>
    </location>
</feature>
<evidence type="ECO:0000313" key="10">
    <source>
        <dbReference type="EMBL" id="RVW13229.1"/>
    </source>
</evidence>
<evidence type="ECO:0000256" key="1">
    <source>
        <dbReference type="ARBA" id="ARBA00004123"/>
    </source>
</evidence>
<feature type="domain" description="Myb-like" evidence="8">
    <location>
        <begin position="55"/>
        <end position="105"/>
    </location>
</feature>
<sequence>MKQAQPSIGYQSLVSSRSQSSLDSLLSMALPWEIHDGKTRGADTHDGPPKRRPEDPNVQRGNFSQEEDDAIICFESLYGNSWESIAAHLPGRTDNDVKNRWYSHLKKQLWRSTDEHILDPQTSQEIVNPWSTSELAYPEFPGGYLMSDDETIHHSFRGDYFEFEPTQLFHLNHNIDPNASSSLNLTPVSASQEITNPWSTSKLAYPEFPMGLPRISKGYLPSDDETIHHSFEGDYIGFQPHTLDFNHNIDPNASSGSISTLVSASQEIANPWSTSELATQNFQGDIFG</sequence>
<dbReference type="CDD" id="cd00167">
    <property type="entry name" value="SANT"/>
    <property type="match status" value="1"/>
</dbReference>
<dbReference type="PROSITE" id="PS50090">
    <property type="entry name" value="MYB_LIKE"/>
    <property type="match status" value="1"/>
</dbReference>
<dbReference type="Proteomes" id="UP000288805">
    <property type="component" value="Unassembled WGS sequence"/>
</dbReference>
<protein>
    <submittedName>
        <fullName evidence="10">Transcription factor MYB30</fullName>
    </submittedName>
</protein>
<proteinExistence type="predicted"/>
<feature type="region of interest" description="Disordered" evidence="7">
    <location>
        <begin position="35"/>
        <end position="65"/>
    </location>
</feature>
<dbReference type="GO" id="GO:0003677">
    <property type="term" value="F:DNA binding"/>
    <property type="evidence" value="ECO:0007669"/>
    <property type="project" value="UniProtKB-KW"/>
</dbReference>
<dbReference type="SMART" id="SM00717">
    <property type="entry name" value="SANT"/>
    <property type="match status" value="1"/>
</dbReference>
<dbReference type="SUPFAM" id="SSF46689">
    <property type="entry name" value="Homeodomain-like"/>
    <property type="match status" value="1"/>
</dbReference>
<comment type="caution">
    <text evidence="10">The sequence shown here is derived from an EMBL/GenBank/DDBJ whole genome shotgun (WGS) entry which is preliminary data.</text>
</comment>
<evidence type="ECO:0000256" key="4">
    <source>
        <dbReference type="ARBA" id="ARBA00023125"/>
    </source>
</evidence>
<evidence type="ECO:0000256" key="7">
    <source>
        <dbReference type="SAM" id="MobiDB-lite"/>
    </source>
</evidence>
<feature type="compositionally biased region" description="Basic and acidic residues" evidence="7">
    <location>
        <begin position="35"/>
        <end position="57"/>
    </location>
</feature>
<dbReference type="PROSITE" id="PS51294">
    <property type="entry name" value="HTH_MYB"/>
    <property type="match status" value="1"/>
</dbReference>
<dbReference type="InterPro" id="IPR009057">
    <property type="entry name" value="Homeodomain-like_sf"/>
</dbReference>
<evidence type="ECO:0000256" key="3">
    <source>
        <dbReference type="ARBA" id="ARBA00023015"/>
    </source>
</evidence>
<accession>A0A438BQK3</accession>
<keyword evidence="4" id="KW-0238">DNA-binding</keyword>
<gene>
    <name evidence="10" type="primary">MYB30_2</name>
    <name evidence="10" type="ORF">CK203_105532</name>
</gene>
<dbReference type="PANTHER" id="PTHR47997:SF75">
    <property type="entry name" value="MYB DOMAIN PROTEIN 55"/>
    <property type="match status" value="1"/>
</dbReference>
<name>A0A438BQK3_VITVI</name>
<dbReference type="InterPro" id="IPR017930">
    <property type="entry name" value="Myb_dom"/>
</dbReference>
<comment type="subcellular location">
    <subcellularLocation>
        <location evidence="1">Nucleus</location>
    </subcellularLocation>
</comment>
<dbReference type="Gene3D" id="1.10.10.60">
    <property type="entry name" value="Homeodomain-like"/>
    <property type="match status" value="1"/>
</dbReference>
<evidence type="ECO:0000256" key="2">
    <source>
        <dbReference type="ARBA" id="ARBA00022737"/>
    </source>
</evidence>
<dbReference type="AlphaFoldDB" id="A0A438BQK3"/>
<dbReference type="GO" id="GO:0005634">
    <property type="term" value="C:nucleus"/>
    <property type="evidence" value="ECO:0007669"/>
    <property type="project" value="UniProtKB-SubCell"/>
</dbReference>
<keyword evidence="2" id="KW-0677">Repeat</keyword>
<organism evidence="10 11">
    <name type="scientific">Vitis vinifera</name>
    <name type="common">Grape</name>
    <dbReference type="NCBI Taxonomy" id="29760"/>
    <lineage>
        <taxon>Eukaryota</taxon>
        <taxon>Viridiplantae</taxon>
        <taxon>Streptophyta</taxon>
        <taxon>Embryophyta</taxon>
        <taxon>Tracheophyta</taxon>
        <taxon>Spermatophyta</taxon>
        <taxon>Magnoliopsida</taxon>
        <taxon>eudicotyledons</taxon>
        <taxon>Gunneridae</taxon>
        <taxon>Pentapetalae</taxon>
        <taxon>rosids</taxon>
        <taxon>Vitales</taxon>
        <taxon>Vitaceae</taxon>
        <taxon>Viteae</taxon>
        <taxon>Vitis</taxon>
    </lineage>
</organism>
<dbReference type="InterPro" id="IPR051953">
    <property type="entry name" value="Plant_SW-associated_TFs"/>
</dbReference>
<dbReference type="EMBL" id="QGNW01002660">
    <property type="protein sequence ID" value="RVW13229.1"/>
    <property type="molecule type" value="Genomic_DNA"/>
</dbReference>
<dbReference type="InterPro" id="IPR001005">
    <property type="entry name" value="SANT/Myb"/>
</dbReference>
<dbReference type="Pfam" id="PF00249">
    <property type="entry name" value="Myb_DNA-binding"/>
    <property type="match status" value="1"/>
</dbReference>
<keyword evidence="6" id="KW-0539">Nucleus</keyword>
<evidence type="ECO:0000256" key="5">
    <source>
        <dbReference type="ARBA" id="ARBA00023163"/>
    </source>
</evidence>
<evidence type="ECO:0000259" key="8">
    <source>
        <dbReference type="PROSITE" id="PS50090"/>
    </source>
</evidence>
<reference evidence="10 11" key="1">
    <citation type="journal article" date="2018" name="PLoS Genet.">
        <title>Population sequencing reveals clonal diversity and ancestral inbreeding in the grapevine cultivar Chardonnay.</title>
        <authorList>
            <person name="Roach M.J."/>
            <person name="Johnson D.L."/>
            <person name="Bohlmann J."/>
            <person name="van Vuuren H.J."/>
            <person name="Jones S.J."/>
            <person name="Pretorius I.S."/>
            <person name="Schmidt S.A."/>
            <person name="Borneman A.R."/>
        </authorList>
    </citation>
    <scope>NUCLEOTIDE SEQUENCE [LARGE SCALE GENOMIC DNA]</scope>
    <source>
        <strain evidence="11">cv. Chardonnay</strain>
        <tissue evidence="10">Leaf</tissue>
    </source>
</reference>
<evidence type="ECO:0000313" key="11">
    <source>
        <dbReference type="Proteomes" id="UP000288805"/>
    </source>
</evidence>